<reference evidence="2" key="1">
    <citation type="journal article" date="2014" name="Proc. Natl. Acad. Sci. U.S.A.">
        <title>Extensive sampling of basidiomycete genomes demonstrates inadequacy of the white-rot/brown-rot paradigm for wood decay fungi.</title>
        <authorList>
            <person name="Riley R."/>
            <person name="Salamov A.A."/>
            <person name="Brown D.W."/>
            <person name="Nagy L.G."/>
            <person name="Floudas D."/>
            <person name="Held B.W."/>
            <person name="Levasseur A."/>
            <person name="Lombard V."/>
            <person name="Morin E."/>
            <person name="Otillar R."/>
            <person name="Lindquist E.A."/>
            <person name="Sun H."/>
            <person name="LaButti K.M."/>
            <person name="Schmutz J."/>
            <person name="Jabbour D."/>
            <person name="Luo H."/>
            <person name="Baker S.E."/>
            <person name="Pisabarro A.G."/>
            <person name="Walton J.D."/>
            <person name="Blanchette R.A."/>
            <person name="Henrissat B."/>
            <person name="Martin F."/>
            <person name="Cullen D."/>
            <person name="Hibbett D.S."/>
            <person name="Grigoriev I.V."/>
        </authorList>
    </citation>
    <scope>NUCLEOTIDE SEQUENCE [LARGE SCALE GENOMIC DNA]</scope>
    <source>
        <strain evidence="2">CBS 339.88</strain>
    </source>
</reference>
<protein>
    <submittedName>
        <fullName evidence="1">Uncharacterized protein</fullName>
    </submittedName>
</protein>
<organism evidence="1 2">
    <name type="scientific">Galerina marginata (strain CBS 339.88)</name>
    <dbReference type="NCBI Taxonomy" id="685588"/>
    <lineage>
        <taxon>Eukaryota</taxon>
        <taxon>Fungi</taxon>
        <taxon>Dikarya</taxon>
        <taxon>Basidiomycota</taxon>
        <taxon>Agaricomycotina</taxon>
        <taxon>Agaricomycetes</taxon>
        <taxon>Agaricomycetidae</taxon>
        <taxon>Agaricales</taxon>
        <taxon>Agaricineae</taxon>
        <taxon>Strophariaceae</taxon>
        <taxon>Galerina</taxon>
    </lineage>
</organism>
<dbReference type="Gene3D" id="3.30.40.10">
    <property type="entry name" value="Zinc/RING finger domain, C3HC4 (zinc finger)"/>
    <property type="match status" value="1"/>
</dbReference>
<evidence type="ECO:0000313" key="2">
    <source>
        <dbReference type="Proteomes" id="UP000027222"/>
    </source>
</evidence>
<dbReference type="HOGENOM" id="CLU_1294486_0_0_1"/>
<accession>A0A067TD66</accession>
<dbReference type="Proteomes" id="UP000027222">
    <property type="component" value="Unassembled WGS sequence"/>
</dbReference>
<dbReference type="InterPro" id="IPR013083">
    <property type="entry name" value="Znf_RING/FYVE/PHD"/>
</dbReference>
<gene>
    <name evidence="1" type="ORF">GALMADRAFT_138885</name>
</gene>
<dbReference type="OrthoDB" id="10563360at2759"/>
<name>A0A067TD66_GALM3</name>
<dbReference type="EMBL" id="KL142376">
    <property type="protein sequence ID" value="KDR77839.1"/>
    <property type="molecule type" value="Genomic_DNA"/>
</dbReference>
<evidence type="ECO:0000313" key="1">
    <source>
        <dbReference type="EMBL" id="KDR77839.1"/>
    </source>
</evidence>
<proteinExistence type="predicted"/>
<sequence>MSNNKPPHEFYRAAALEQDGFCFLNPFIEPTDPQESIRLSTFSQLVGIPDSRPTPSKFFSQVTELHRAVLDSTYCPLLHDHVENLYIITPCGHEFSSHMLHRLFQAVIDEELKLEKHSVLAIPPIDPNGPVYSSEQLKTIKDNSTVPFLPKYRCPICRVRIRQPPTLSQSYIRLIRQVESVLEQYHLDIPEKDLETVNGAPANWRHYFIFFKQ</sequence>
<keyword evidence="2" id="KW-1185">Reference proteome</keyword>
<dbReference type="AlphaFoldDB" id="A0A067TD66"/>